<feature type="region of interest" description="Disordered" evidence="1">
    <location>
        <begin position="112"/>
        <end position="133"/>
    </location>
</feature>
<feature type="compositionally biased region" description="Basic and acidic residues" evidence="1">
    <location>
        <begin position="114"/>
        <end position="126"/>
    </location>
</feature>
<evidence type="ECO:0000256" key="1">
    <source>
        <dbReference type="SAM" id="MobiDB-lite"/>
    </source>
</evidence>
<evidence type="ECO:0000313" key="2">
    <source>
        <dbReference type="EMBL" id="GHB58208.1"/>
    </source>
</evidence>
<proteinExistence type="predicted"/>
<dbReference type="RefSeq" id="WP_189563197.1">
    <property type="nucleotide sequence ID" value="NZ_BMXF01000001.1"/>
</dbReference>
<dbReference type="Proteomes" id="UP000598271">
    <property type="component" value="Unassembled WGS sequence"/>
</dbReference>
<reference evidence="2 3" key="1">
    <citation type="journal article" date="2014" name="Int. J. Syst. Evol. Microbiol.">
        <title>Complete genome sequence of Corynebacterium casei LMG S-19264T (=DSM 44701T), isolated from a smear-ripened cheese.</title>
        <authorList>
            <consortium name="US DOE Joint Genome Institute (JGI-PGF)"/>
            <person name="Walter F."/>
            <person name="Albersmeier A."/>
            <person name="Kalinowski J."/>
            <person name="Ruckert C."/>
        </authorList>
    </citation>
    <scope>NUCLEOTIDE SEQUENCE [LARGE SCALE GENOMIC DNA]</scope>
    <source>
        <strain evidence="2 3">KCTC 12866</strain>
    </source>
</reference>
<protein>
    <submittedName>
        <fullName evidence="2">Uncharacterized protein</fullName>
    </submittedName>
</protein>
<gene>
    <name evidence="2" type="ORF">GCM10007390_09610</name>
</gene>
<name>A0A8J3G8T6_9BACT</name>
<evidence type="ECO:0000313" key="3">
    <source>
        <dbReference type="Proteomes" id="UP000598271"/>
    </source>
</evidence>
<dbReference type="EMBL" id="BMXF01000001">
    <property type="protein sequence ID" value="GHB58208.1"/>
    <property type="molecule type" value="Genomic_DNA"/>
</dbReference>
<sequence>MANSIKLDVNFSSDASGNKEVKADAYKIFAGISSNDPDGLTIENVLVGDEVIIYDATGTAYFSSSKMNLVKGVIGIANAVAGDVLMFATEGAAAPFVKGWNESLSALGSAFEAPEGKGSKARDSYGKDPNSGDYAKGEGGVIVCMPDSSGVLYASDDNRLKDGAKKNGRKPEYFSDNVKNSNAFFPYSGSGGQMSAVAGKSGNAHILAFDGQGNGFNDNQGYYTIGIIVVRAHQTFAKDSIIGKLMGAAPSL</sequence>
<dbReference type="AlphaFoldDB" id="A0A8J3G8T6"/>
<keyword evidence="3" id="KW-1185">Reference proteome</keyword>
<accession>A0A8J3G8T6</accession>
<organism evidence="2 3">
    <name type="scientific">Persicitalea jodogahamensis</name>
    <dbReference type="NCBI Taxonomy" id="402147"/>
    <lineage>
        <taxon>Bacteria</taxon>
        <taxon>Pseudomonadati</taxon>
        <taxon>Bacteroidota</taxon>
        <taxon>Cytophagia</taxon>
        <taxon>Cytophagales</taxon>
        <taxon>Spirosomataceae</taxon>
        <taxon>Persicitalea</taxon>
    </lineage>
</organism>
<comment type="caution">
    <text evidence="2">The sequence shown here is derived from an EMBL/GenBank/DDBJ whole genome shotgun (WGS) entry which is preliminary data.</text>
</comment>